<dbReference type="RefSeq" id="WP_211698055.1">
    <property type="nucleotide sequence ID" value="NZ_CP046600.1"/>
</dbReference>
<sequence length="106" mass="10736">MGPDCANSGRCVGVDVTAVYAVADRMVAAADVIDDAVANHLAGLVFGGACAGEAHVARAEALRAALDRLVAELSRWSRAAAEIAAALRAAANRYADADLDAATRIA</sequence>
<dbReference type="AlphaFoldDB" id="A0A975JWM8"/>
<dbReference type="Pfam" id="PF10824">
    <property type="entry name" value="T7SS_ESX_EspC"/>
    <property type="match status" value="1"/>
</dbReference>
<dbReference type="GO" id="GO:0009306">
    <property type="term" value="P:protein secretion"/>
    <property type="evidence" value="ECO:0007669"/>
    <property type="project" value="InterPro"/>
</dbReference>
<evidence type="ECO:0008006" key="3">
    <source>
        <dbReference type="Google" id="ProtNLM"/>
    </source>
</evidence>
<protein>
    <recommendedName>
        <fullName evidence="3">ESX-1 secretion-associated protein</fullName>
    </recommendedName>
</protein>
<dbReference type="Proteomes" id="UP000682202">
    <property type="component" value="Chromosome"/>
</dbReference>
<evidence type="ECO:0000313" key="2">
    <source>
        <dbReference type="Proteomes" id="UP000682202"/>
    </source>
</evidence>
<gene>
    <name evidence="1" type="ORF">F6B93_04715</name>
</gene>
<dbReference type="EMBL" id="CP046600">
    <property type="protein sequence ID" value="QUR66484.1"/>
    <property type="molecule type" value="Genomic_DNA"/>
</dbReference>
<proteinExistence type="predicted"/>
<name>A0A975JWM8_9MYCO</name>
<accession>A0A975JWM8</accession>
<keyword evidence="2" id="KW-1185">Reference proteome</keyword>
<organism evidence="1 2">
    <name type="scientific">Mycobacterium spongiae</name>
    <dbReference type="NCBI Taxonomy" id="886343"/>
    <lineage>
        <taxon>Bacteria</taxon>
        <taxon>Bacillati</taxon>
        <taxon>Actinomycetota</taxon>
        <taxon>Actinomycetes</taxon>
        <taxon>Mycobacteriales</taxon>
        <taxon>Mycobacteriaceae</taxon>
        <taxon>Mycobacterium</taxon>
    </lineage>
</organism>
<reference evidence="1" key="1">
    <citation type="submission" date="2019-12" db="EMBL/GenBank/DDBJ databases">
        <title>Mycobacterium spongiae sp. nov.</title>
        <authorList>
            <person name="Stinear T."/>
        </authorList>
    </citation>
    <scope>NUCLEOTIDE SEQUENCE</scope>
    <source>
        <strain evidence="1">FSD4b-SM</strain>
    </source>
</reference>
<evidence type="ECO:0000313" key="1">
    <source>
        <dbReference type="EMBL" id="QUR66484.1"/>
    </source>
</evidence>
<dbReference type="InterPro" id="IPR022536">
    <property type="entry name" value="EspC"/>
</dbReference>
<dbReference type="KEGG" id="mspg:F6B93_04715"/>